<comment type="function">
    <text evidence="5">Catalyzes the two-step NADP-dependent conversion of GDP-4-dehydro-6-deoxy-D-mannose to GDP-fucose, involving an epimerase and a reductase reaction.</text>
</comment>
<keyword evidence="2 5" id="KW-0521">NADP</keyword>
<dbReference type="GO" id="GO:0042351">
    <property type="term" value="P:'de novo' GDP-L-fucose biosynthetic process"/>
    <property type="evidence" value="ECO:0007669"/>
    <property type="project" value="UniProtKB-UniRule"/>
</dbReference>
<gene>
    <name evidence="5" type="primary">fcl</name>
    <name evidence="8" type="ORF">SAMN05661053_2421</name>
</gene>
<organism evidence="8 9">
    <name type="scientific">Fibrobacter succinogenes</name>
    <name type="common">Bacteroides succinogenes</name>
    <dbReference type="NCBI Taxonomy" id="833"/>
    <lineage>
        <taxon>Bacteria</taxon>
        <taxon>Pseudomonadati</taxon>
        <taxon>Fibrobacterota</taxon>
        <taxon>Fibrobacteria</taxon>
        <taxon>Fibrobacterales</taxon>
        <taxon>Fibrobacteraceae</taxon>
        <taxon>Fibrobacter</taxon>
    </lineage>
</organism>
<dbReference type="UniPathway" id="UPA00128">
    <property type="reaction ID" value="UER00191"/>
</dbReference>
<dbReference type="Gene3D" id="3.40.50.720">
    <property type="entry name" value="NAD(P)-binding Rossmann-like Domain"/>
    <property type="match status" value="3"/>
</dbReference>
<feature type="domain" description="NAD-dependent epimerase/dehydratase" evidence="7">
    <location>
        <begin position="237"/>
        <end position="271"/>
    </location>
</feature>
<proteinExistence type="inferred from homology"/>
<dbReference type="HAMAP" id="MF_00956">
    <property type="entry name" value="GDP_fucose_synth"/>
    <property type="match status" value="1"/>
</dbReference>
<evidence type="ECO:0000256" key="4">
    <source>
        <dbReference type="ARBA" id="ARBA00023235"/>
    </source>
</evidence>
<name>A0A380S6Z1_FIBSU</name>
<dbReference type="SUPFAM" id="SSF51735">
    <property type="entry name" value="NAD(P)-binding Rossmann-fold domains"/>
    <property type="match status" value="1"/>
</dbReference>
<dbReference type="InterPro" id="IPR001509">
    <property type="entry name" value="Epimerase_deHydtase"/>
</dbReference>
<keyword evidence="3 5" id="KW-0560">Oxidoreductase</keyword>
<dbReference type="FunFam" id="3.40.50.720:FF:000394">
    <property type="entry name" value="GDP-L-fucose synthase"/>
    <property type="match status" value="1"/>
</dbReference>
<evidence type="ECO:0000256" key="2">
    <source>
        <dbReference type="ARBA" id="ARBA00022857"/>
    </source>
</evidence>
<feature type="binding site" evidence="5">
    <location>
        <position position="184"/>
    </location>
    <ligand>
        <name>NADP(+)</name>
        <dbReference type="ChEBI" id="CHEBI:58349"/>
    </ligand>
</feature>
<feature type="domain" description="NAD-dependent epimerase/dehydratase" evidence="7">
    <location>
        <begin position="11"/>
        <end position="197"/>
    </location>
</feature>
<dbReference type="RefSeq" id="WP_109573336.1">
    <property type="nucleotide sequence ID" value="NZ_UHJL01000003.1"/>
</dbReference>
<feature type="binding site" evidence="5">
    <location>
        <position position="145"/>
    </location>
    <ligand>
        <name>NADP(+)</name>
        <dbReference type="ChEBI" id="CHEBI:58349"/>
    </ligand>
</feature>
<dbReference type="PANTHER" id="PTHR43238:SF1">
    <property type="entry name" value="GDP-L-FUCOSE SYNTHASE"/>
    <property type="match status" value="1"/>
</dbReference>
<feature type="site" description="Important for catalytic activity" evidence="5">
    <location>
        <position position="114"/>
    </location>
</feature>
<reference evidence="8 9" key="1">
    <citation type="submission" date="2017-08" db="EMBL/GenBank/DDBJ databases">
        <authorList>
            <person name="de Groot N.N."/>
        </authorList>
    </citation>
    <scope>NUCLEOTIDE SEQUENCE [LARGE SCALE GENOMIC DNA]</scope>
    <source>
        <strain evidence="8 9">HM2</strain>
    </source>
</reference>
<feature type="binding site" evidence="5">
    <location>
        <position position="252"/>
    </location>
    <ligand>
        <name>substrate</name>
    </ligand>
</feature>
<evidence type="ECO:0000259" key="7">
    <source>
        <dbReference type="Pfam" id="PF01370"/>
    </source>
</evidence>
<dbReference type="EC" id="1.1.1.271" evidence="5"/>
<keyword evidence="6" id="KW-1133">Transmembrane helix</keyword>
<dbReference type="GO" id="GO:0050577">
    <property type="term" value="F:GDP-L-fucose synthase activity"/>
    <property type="evidence" value="ECO:0007669"/>
    <property type="project" value="UniProtKB-UniRule"/>
</dbReference>
<dbReference type="GO" id="GO:0070401">
    <property type="term" value="F:NADP+ binding"/>
    <property type="evidence" value="ECO:0007669"/>
    <property type="project" value="UniProtKB-UniRule"/>
</dbReference>
<keyword evidence="5" id="KW-0511">Multifunctional enzyme</keyword>
<comment type="pathway">
    <text evidence="5">Nucleotide-sugar biosynthesis; GDP-L-fucose biosynthesis via de novo pathway; GDP-L-fucose from GDP-alpha-D-mannose: step 2/2.</text>
</comment>
<dbReference type="CDD" id="cd05239">
    <property type="entry name" value="GDP_FS_SDR_e"/>
    <property type="match status" value="1"/>
</dbReference>
<feature type="binding site" evidence="5">
    <location>
        <position position="353"/>
    </location>
    <ligand>
        <name>substrate</name>
    </ligand>
</feature>
<accession>A0A380S6Z1</accession>
<feature type="active site" description="Proton donor/acceptor" evidence="5">
    <location>
        <position position="141"/>
    </location>
</feature>
<feature type="site" description="Important for catalytic activity" evidence="5">
    <location>
        <position position="112"/>
    </location>
</feature>
<evidence type="ECO:0000256" key="3">
    <source>
        <dbReference type="ARBA" id="ARBA00023002"/>
    </source>
</evidence>
<evidence type="ECO:0000256" key="6">
    <source>
        <dbReference type="SAM" id="Phobius"/>
    </source>
</evidence>
<evidence type="ECO:0000313" key="9">
    <source>
        <dbReference type="Proteomes" id="UP000255423"/>
    </source>
</evidence>
<comment type="similarity">
    <text evidence="1 5">Belongs to the NAD(P)-dependent epimerase/dehydratase family. Fucose synthase subfamily.</text>
</comment>
<feature type="binding site" evidence="5">
    <location>
        <begin position="168"/>
        <end position="171"/>
    </location>
    <ligand>
        <name>NADP(+)</name>
        <dbReference type="ChEBI" id="CHEBI:58349"/>
    </ligand>
</feature>
<dbReference type="EMBL" id="UHJL01000003">
    <property type="protein sequence ID" value="SUQ25007.1"/>
    <property type="molecule type" value="Genomic_DNA"/>
</dbReference>
<feature type="binding site" evidence="5">
    <location>
        <begin position="15"/>
        <end position="21"/>
    </location>
    <ligand>
        <name>NADP(+)</name>
        <dbReference type="ChEBI" id="CHEBI:58349"/>
    </ligand>
</feature>
<dbReference type="Pfam" id="PF01370">
    <property type="entry name" value="Epimerase"/>
    <property type="match status" value="2"/>
</dbReference>
<dbReference type="InterPro" id="IPR028614">
    <property type="entry name" value="GDP_fucose/colitose_synth"/>
</dbReference>
<dbReference type="Proteomes" id="UP000255423">
    <property type="component" value="Unassembled WGS sequence"/>
</dbReference>
<evidence type="ECO:0000256" key="5">
    <source>
        <dbReference type="HAMAP-Rule" id="MF_00956"/>
    </source>
</evidence>
<keyword evidence="6" id="KW-0812">Transmembrane</keyword>
<keyword evidence="4 5" id="KW-0413">Isomerase</keyword>
<dbReference type="InterPro" id="IPR036291">
    <property type="entry name" value="NAD(P)-bd_dom_sf"/>
</dbReference>
<keyword evidence="6" id="KW-0472">Membrane</keyword>
<protein>
    <recommendedName>
        <fullName evidence="5">GDP-L-fucose synthase</fullName>
        <ecNumber evidence="5">1.1.1.271</ecNumber>
    </recommendedName>
    <alternativeName>
        <fullName evidence="5">GDP-4-keto-6-deoxy-D-mannose-3,5-epimerase-4-reductase</fullName>
    </alternativeName>
</protein>
<sequence>MNNGLDKNSKIYVAGHHGLVGSAIWNNLKSRGYNNLVGRTHKELDLTDQYAVKKFFDEERPDAVVLAAAFVGGIMANSLYRADFMMMNMKIQCNVFSEAYAHNVKKFLFLGSTCIYPKNAPQPMKEDALLTSELEYTNEEYAIAKIAGLKMCESYNLQYGTNYLAVMPTNLYGPNDNFHLENSHVMPAMMRKIYLAKLIHDNDWNSIKVDMDKRPVEGINGNASQDEILKVLAKYGIENNKVTLWGTGKPLREFLWSEDMADASVHVLLNVNFSDIIGIEKYSSVHYGASVDGAVDRNHSAGRGGAIPKLGEIRNCHINVGTGKELTIRELSELVVKAVGFEGKVVFDASKPDGTPRKLIDVSKLHSLGWTHKVEIDEGVQKLFDWYKESLKE</sequence>
<feature type="binding site" evidence="5">
    <location>
        <position position="245"/>
    </location>
    <ligand>
        <name>substrate</name>
    </ligand>
</feature>
<evidence type="ECO:0000256" key="1">
    <source>
        <dbReference type="ARBA" id="ARBA00005959"/>
    </source>
</evidence>
<feature type="transmembrane region" description="Helical" evidence="6">
    <location>
        <begin position="63"/>
        <end position="80"/>
    </location>
</feature>
<feature type="binding site" evidence="5">
    <location>
        <begin position="110"/>
        <end position="113"/>
    </location>
    <ligand>
        <name>NADP(+)</name>
        <dbReference type="ChEBI" id="CHEBI:58349"/>
    </ligand>
</feature>
<evidence type="ECO:0000313" key="8">
    <source>
        <dbReference type="EMBL" id="SUQ25007.1"/>
    </source>
</evidence>
<dbReference type="AlphaFoldDB" id="A0A380S6Z1"/>
<feature type="binding site" evidence="5">
    <location>
        <position position="192"/>
    </location>
    <ligand>
        <name>substrate</name>
    </ligand>
</feature>
<comment type="catalytic activity">
    <reaction evidence="5">
        <text>GDP-beta-L-fucose + NADP(+) = GDP-4-dehydro-alpha-D-rhamnose + NADPH + H(+)</text>
        <dbReference type="Rhea" id="RHEA:18885"/>
        <dbReference type="ChEBI" id="CHEBI:15378"/>
        <dbReference type="ChEBI" id="CHEBI:57273"/>
        <dbReference type="ChEBI" id="CHEBI:57783"/>
        <dbReference type="ChEBI" id="CHEBI:57964"/>
        <dbReference type="ChEBI" id="CHEBI:58349"/>
        <dbReference type="EC" id="1.1.1.271"/>
    </reaction>
</comment>
<dbReference type="PANTHER" id="PTHR43238">
    <property type="entry name" value="GDP-L-FUCOSE SYNTHASE"/>
    <property type="match status" value="1"/>
</dbReference>
<dbReference type="GO" id="GO:0016853">
    <property type="term" value="F:isomerase activity"/>
    <property type="evidence" value="ECO:0007669"/>
    <property type="project" value="UniProtKB-KW"/>
</dbReference>
<dbReference type="Gene3D" id="3.90.25.10">
    <property type="entry name" value="UDP-galactose 4-epimerase, domain 1"/>
    <property type="match status" value="3"/>
</dbReference>